<reference evidence="4 5" key="1">
    <citation type="submission" date="2021-05" db="EMBL/GenBank/DDBJ databases">
        <title>Genome Assembly of Synthetic Allotetraploid Brassica napus Reveals Homoeologous Exchanges between Subgenomes.</title>
        <authorList>
            <person name="Davis J.T."/>
        </authorList>
    </citation>
    <scope>NUCLEOTIDE SEQUENCE [LARGE SCALE GENOMIC DNA]</scope>
    <source>
        <strain evidence="5">cv. Da-Ae</strain>
        <tissue evidence="4">Seedling</tissue>
    </source>
</reference>
<comment type="similarity">
    <text evidence="1">Belongs to the CBP3 family.</text>
</comment>
<dbReference type="InterPro" id="IPR007129">
    <property type="entry name" value="Ubiqinol_cyt_c_chaperone_CPB3"/>
</dbReference>
<protein>
    <recommendedName>
        <fullName evidence="3">Ubiquinol-cytochrome c chaperone domain-containing protein</fullName>
    </recommendedName>
</protein>
<keyword evidence="5" id="KW-1185">Reference proteome</keyword>
<dbReference type="EMBL" id="JAGKQM010000012">
    <property type="protein sequence ID" value="KAH0897037.1"/>
    <property type="molecule type" value="Genomic_DNA"/>
</dbReference>
<dbReference type="Pfam" id="PF03981">
    <property type="entry name" value="Ubiq_cyt_C_chap"/>
    <property type="match status" value="1"/>
</dbReference>
<dbReference type="PANTHER" id="PTHR12184:SF1">
    <property type="entry name" value="UBIQUINOL-CYTOCHROME-C REDUCTASE COMPLEX ASSEMBLY FACTOR 1"/>
    <property type="match status" value="1"/>
</dbReference>
<proteinExistence type="inferred from homology"/>
<dbReference type="PANTHER" id="PTHR12184">
    <property type="entry name" value="UBIQUINOL-CYTOCHROME C REDUCTASE COMPLEX ASSEMBLY FACTOR 1 FAMILY MEMBER"/>
    <property type="match status" value="1"/>
</dbReference>
<evidence type="ECO:0000256" key="1">
    <source>
        <dbReference type="ARBA" id="ARBA00006407"/>
    </source>
</evidence>
<evidence type="ECO:0000313" key="4">
    <source>
        <dbReference type="EMBL" id="KAH0897037.1"/>
    </source>
</evidence>
<name>A0ABQ8AXN5_BRANA</name>
<evidence type="ECO:0000313" key="5">
    <source>
        <dbReference type="Proteomes" id="UP000824890"/>
    </source>
</evidence>
<gene>
    <name evidence="4" type="ORF">HID58_046605</name>
</gene>
<feature type="signal peptide" evidence="2">
    <location>
        <begin position="1"/>
        <end position="22"/>
    </location>
</feature>
<evidence type="ECO:0000259" key="3">
    <source>
        <dbReference type="Pfam" id="PF03981"/>
    </source>
</evidence>
<accession>A0ABQ8AXN5</accession>
<feature type="chain" id="PRO_5046260664" description="Ubiquinol-cytochrome c chaperone domain-containing protein" evidence="2">
    <location>
        <begin position="23"/>
        <end position="264"/>
    </location>
</feature>
<dbReference type="InterPro" id="IPR021150">
    <property type="entry name" value="Ubiq_cyt_c_chap"/>
</dbReference>
<keyword evidence="2" id="KW-0732">Signal</keyword>
<evidence type="ECO:0000256" key="2">
    <source>
        <dbReference type="SAM" id="SignalP"/>
    </source>
</evidence>
<feature type="domain" description="Ubiquinol-cytochrome c chaperone" evidence="3">
    <location>
        <begin position="65"/>
        <end position="188"/>
    </location>
</feature>
<sequence>MARAAFSLVLPIIFILMKIWDAVNISVPALFVELVIKHAKLNLDQRQMAYVTSRVLNGVLANILKIFKITYLLLVLHMWIVLLRLKEEGEEDVDLGQSVYEIYNHNVEVRVFKTGVNLLLLTWMKEFERIFYGNVYDPALLPDAKPNDLQIKLWSMSFPLFRLCIPNCLRHCLCATERYVRGEVGSLSLTDKRVHILRQFLLQSLGEQSINDLKKLWLASLLEITTSGLSEDTRPHTSLVWALGDIRTSLKGAVYRELKMILEI</sequence>
<comment type="caution">
    <text evidence="4">The sequence shown here is derived from an EMBL/GenBank/DDBJ whole genome shotgun (WGS) entry which is preliminary data.</text>
</comment>
<organism evidence="4 5">
    <name type="scientific">Brassica napus</name>
    <name type="common">Rape</name>
    <dbReference type="NCBI Taxonomy" id="3708"/>
    <lineage>
        <taxon>Eukaryota</taxon>
        <taxon>Viridiplantae</taxon>
        <taxon>Streptophyta</taxon>
        <taxon>Embryophyta</taxon>
        <taxon>Tracheophyta</taxon>
        <taxon>Spermatophyta</taxon>
        <taxon>Magnoliopsida</taxon>
        <taxon>eudicotyledons</taxon>
        <taxon>Gunneridae</taxon>
        <taxon>Pentapetalae</taxon>
        <taxon>rosids</taxon>
        <taxon>malvids</taxon>
        <taxon>Brassicales</taxon>
        <taxon>Brassicaceae</taxon>
        <taxon>Brassiceae</taxon>
        <taxon>Brassica</taxon>
    </lineage>
</organism>
<dbReference type="Proteomes" id="UP000824890">
    <property type="component" value="Unassembled WGS sequence"/>
</dbReference>